<evidence type="ECO:0000256" key="1">
    <source>
        <dbReference type="SAM" id="Phobius"/>
    </source>
</evidence>
<feature type="transmembrane region" description="Helical" evidence="1">
    <location>
        <begin position="56"/>
        <end position="80"/>
    </location>
</feature>
<feature type="transmembrane region" description="Helical" evidence="1">
    <location>
        <begin position="12"/>
        <end position="36"/>
    </location>
</feature>
<organism evidence="2">
    <name type="scientific">hydrothermal vent metagenome</name>
    <dbReference type="NCBI Taxonomy" id="652676"/>
    <lineage>
        <taxon>unclassified sequences</taxon>
        <taxon>metagenomes</taxon>
        <taxon>ecological metagenomes</taxon>
    </lineage>
</organism>
<accession>A0A3B1BY74</accession>
<name>A0A3B1BY74_9ZZZZ</name>
<sequence length="189" mass="21968">MKKIEPYPVASALFFIFEIFYIICMLGKLILVELGVEGFWHMHKLWAKILPGFNELTLYSFVLGLIEVGLGAYLAAYIIIPIYNRLLRKKITDKEISPKPFHVRFKTLFFTILSYTFLLFTICFVYDLFVPQFLNMSIIWKILLPGFSDLSLSSYLIGTFDIIIYSFYSASVIAGVLNYFEKEQFINVT</sequence>
<feature type="transmembrane region" description="Helical" evidence="1">
    <location>
        <begin position="108"/>
        <end position="134"/>
    </location>
</feature>
<dbReference type="AlphaFoldDB" id="A0A3B1BY74"/>
<keyword evidence="1" id="KW-1133">Transmembrane helix</keyword>
<protein>
    <submittedName>
        <fullName evidence="2">Uncharacterized protein</fullName>
    </submittedName>
</protein>
<keyword evidence="1" id="KW-0472">Membrane</keyword>
<keyword evidence="1" id="KW-0812">Transmembrane</keyword>
<feature type="transmembrane region" description="Helical" evidence="1">
    <location>
        <begin position="154"/>
        <end position="180"/>
    </location>
</feature>
<gene>
    <name evidence="2" type="ORF">MNBD_IGNAVI01-2668</name>
</gene>
<dbReference type="EMBL" id="UOGD01000059">
    <property type="protein sequence ID" value="VAX16764.1"/>
    <property type="molecule type" value="Genomic_DNA"/>
</dbReference>
<proteinExistence type="predicted"/>
<evidence type="ECO:0000313" key="2">
    <source>
        <dbReference type="EMBL" id="VAX16764.1"/>
    </source>
</evidence>
<reference evidence="2" key="1">
    <citation type="submission" date="2018-06" db="EMBL/GenBank/DDBJ databases">
        <authorList>
            <person name="Zhirakovskaya E."/>
        </authorList>
    </citation>
    <scope>NUCLEOTIDE SEQUENCE</scope>
</reference>